<dbReference type="GO" id="GO:0016787">
    <property type="term" value="F:hydrolase activity"/>
    <property type="evidence" value="ECO:0007669"/>
    <property type="project" value="UniProtKB-KW"/>
</dbReference>
<evidence type="ECO:0000313" key="3">
    <source>
        <dbReference type="Proteomes" id="UP000798808"/>
    </source>
</evidence>
<dbReference type="InterPro" id="IPR029055">
    <property type="entry name" value="Ntn_hydrolases_N"/>
</dbReference>
<sequence>MYHPRLYGEFYEMGFKYGSLLKSKGFQLPEFSKEEYNFGRASYKELAEYYPEVLEEIEGFSKAINEKPEKLGAFLLSRGIFETTGQCSVFAWRDPNKEGAVIVGINYDMLYDFKKFTESSLIAPKGQYAYIGQSDMFIGRCDGINQKGLSVAISFVNGTESQPGITFHFVVRKILETCSTTKDAIKLIERTKVSAANNFLIADKTGDIAVVEAAPQGNRVRRPDKKENYILITNQFISPEMEQFDRGGVKWSKSLERYDALKDSLKKVEKMDIETAKTFLSEKKVCLDLRKRKFGTIWSVVADLSTLEVERAEAKPKKTNYSNDTRLNWWLEKKSK</sequence>
<dbReference type="Proteomes" id="UP000798808">
    <property type="component" value="Unassembled WGS sequence"/>
</dbReference>
<dbReference type="Gene3D" id="3.60.60.10">
    <property type="entry name" value="Penicillin V Acylase, Chain A"/>
    <property type="match status" value="1"/>
</dbReference>
<keyword evidence="2" id="KW-0378">Hydrolase</keyword>
<keyword evidence="3" id="KW-1185">Reference proteome</keyword>
<organism evidence="2 3">
    <name type="scientific">Fulvivirga kasyanovii</name>
    <dbReference type="NCBI Taxonomy" id="396812"/>
    <lineage>
        <taxon>Bacteria</taxon>
        <taxon>Pseudomonadati</taxon>
        <taxon>Bacteroidota</taxon>
        <taxon>Cytophagia</taxon>
        <taxon>Cytophagales</taxon>
        <taxon>Fulvivirgaceae</taxon>
        <taxon>Fulvivirga</taxon>
    </lineage>
</organism>
<evidence type="ECO:0000313" key="2">
    <source>
        <dbReference type="EMBL" id="MTI27656.1"/>
    </source>
</evidence>
<dbReference type="SUPFAM" id="SSF56235">
    <property type="entry name" value="N-terminal nucleophile aminohydrolases (Ntn hydrolases)"/>
    <property type="match status" value="1"/>
</dbReference>
<dbReference type="Pfam" id="PF03417">
    <property type="entry name" value="AAT"/>
    <property type="match status" value="1"/>
</dbReference>
<comment type="caution">
    <text evidence="2">The sequence shown here is derived from an EMBL/GenBank/DDBJ whole genome shotgun (WGS) entry which is preliminary data.</text>
</comment>
<dbReference type="NCBIfam" id="NF040521">
    <property type="entry name" value="C45_proenzyme"/>
    <property type="match status" value="1"/>
</dbReference>
<dbReference type="InterPro" id="IPR005079">
    <property type="entry name" value="Peptidase_C45_hydrolase"/>
</dbReference>
<reference evidence="2 3" key="1">
    <citation type="submission" date="2019-02" db="EMBL/GenBank/DDBJ databases">
        <authorList>
            <person name="Goldberg S.R."/>
            <person name="Haltli B.A."/>
            <person name="Correa H."/>
            <person name="Russell K.G."/>
        </authorList>
    </citation>
    <scope>NUCLEOTIDE SEQUENCE [LARGE SCALE GENOMIC DNA]</scope>
    <source>
        <strain evidence="2 3">JCM 16186</strain>
    </source>
</reference>
<evidence type="ECO:0000259" key="1">
    <source>
        <dbReference type="Pfam" id="PF03417"/>
    </source>
</evidence>
<protein>
    <submittedName>
        <fullName evidence="2">Linear amide C-N hydrolase</fullName>
    </submittedName>
</protein>
<accession>A0ABW9RVC2</accession>
<dbReference type="CDD" id="cd01935">
    <property type="entry name" value="Ntn_CGH_like"/>
    <property type="match status" value="1"/>
</dbReference>
<dbReference type="InterPro" id="IPR047794">
    <property type="entry name" value="C45_proenzyme-like"/>
</dbReference>
<proteinExistence type="predicted"/>
<name>A0ABW9RVC2_9BACT</name>
<dbReference type="RefSeq" id="WP_155174652.1">
    <property type="nucleotide sequence ID" value="NZ_BAAAFL010000065.1"/>
</dbReference>
<dbReference type="PANTHER" id="PTHR34180:SF1">
    <property type="entry name" value="BETA-ALANYL-DOPAMINE_CARCININE HYDROLASE"/>
    <property type="match status" value="1"/>
</dbReference>
<dbReference type="PANTHER" id="PTHR34180">
    <property type="entry name" value="PEPTIDASE C45"/>
    <property type="match status" value="1"/>
</dbReference>
<dbReference type="InterPro" id="IPR047801">
    <property type="entry name" value="Peptidase_C45"/>
</dbReference>
<dbReference type="EMBL" id="SMLW01000637">
    <property type="protein sequence ID" value="MTI27656.1"/>
    <property type="molecule type" value="Genomic_DNA"/>
</dbReference>
<feature type="domain" description="Peptidase C45 hydrolase" evidence="1">
    <location>
        <begin position="97"/>
        <end position="317"/>
    </location>
</feature>
<gene>
    <name evidence="2" type="ORF">E1163_22045</name>
</gene>